<dbReference type="PANTHER" id="PTHR11003">
    <property type="entry name" value="POTASSIUM CHANNEL, SUBFAMILY K"/>
    <property type="match status" value="1"/>
</dbReference>
<keyword evidence="17" id="KW-1185">Reference proteome</keyword>
<evidence type="ECO:0000256" key="3">
    <source>
        <dbReference type="ARBA" id="ARBA00022448"/>
    </source>
</evidence>
<feature type="transmembrane region" description="Helical" evidence="14">
    <location>
        <begin position="93"/>
        <end position="112"/>
    </location>
</feature>
<sequence>MALSPSTKKLIIRIVFFLVYLLVGAAIFQAIELPHEEKRRSELKFDIIQHNFTKKYNISGEDMKCFLQKLKKALELGFDLQEAAFPKLRQWHFMNAFFFAGNVVTTIGYGHIVPTSPLGRIICILYALFGIPLTGLTLRSVGNRISEGISTSVKMFERKVYNRETEKLEIKTVVIAFLLLIIVMIMIPAIGFQALENWNYLDSVYFCFITLSTVGFGDFVPVNVKKRYEDNETIPIILELLNLLYMVIGLAVMSGVIVAISGVIEEKTKNIGMPDPLETLRAIQVGNLNSKAMKKLGYKMGPSPSNEEMRQRIPPRGISANTRAFDNQLDHRCESANNMDFKGPTPILHLNRNNVVNDGGGTDSPSLSPKNSSKRKPRFNNKVEPAGSKGDTSSGEPEGRRISTFSSVDNRSDSHDDVERELAPNYGNGQMSTLTEKAGSRNELIVQVQITPVPTPRSSPAPSPAPMEKEHSNPREEASIEIKETRSCSVQNQNEIPSKEGTCDEGLPHVEEVDKGGIILNGFPGRAKTLSHNEQMKKESMEMNDHAQQLIKR</sequence>
<keyword evidence="3 12" id="KW-0813">Transport</keyword>
<reference evidence="16" key="2">
    <citation type="journal article" date="2023" name="Science">
        <title>Genomic signatures of disease resistance in endangered staghorn corals.</title>
        <authorList>
            <person name="Vollmer S.V."/>
            <person name="Selwyn J.D."/>
            <person name="Despard B.A."/>
            <person name="Roesel C.L."/>
        </authorList>
    </citation>
    <scope>NUCLEOTIDE SEQUENCE</scope>
    <source>
        <strain evidence="16">K2</strain>
    </source>
</reference>
<dbReference type="GO" id="GO:0015271">
    <property type="term" value="F:outward rectifier potassium channel activity"/>
    <property type="evidence" value="ECO:0007669"/>
    <property type="project" value="TreeGrafter"/>
</dbReference>
<dbReference type="EMBL" id="JARQWQ010000012">
    <property type="protein sequence ID" value="KAK2568316.1"/>
    <property type="molecule type" value="Genomic_DNA"/>
</dbReference>
<keyword evidence="4" id="KW-0633">Potassium transport</keyword>
<evidence type="ECO:0000313" key="16">
    <source>
        <dbReference type="EMBL" id="KAK2568316.1"/>
    </source>
</evidence>
<evidence type="ECO:0000256" key="4">
    <source>
        <dbReference type="ARBA" id="ARBA00022538"/>
    </source>
</evidence>
<protein>
    <submittedName>
        <fullName evidence="16">Potassium channel subfamily K member 10</fullName>
    </submittedName>
</protein>
<evidence type="ECO:0000256" key="5">
    <source>
        <dbReference type="ARBA" id="ARBA00022692"/>
    </source>
</evidence>
<accession>A0AAD9QVT3</accession>
<evidence type="ECO:0000256" key="1">
    <source>
        <dbReference type="ARBA" id="ARBA00004141"/>
    </source>
</evidence>
<evidence type="ECO:0000256" key="12">
    <source>
        <dbReference type="RuleBase" id="RU003857"/>
    </source>
</evidence>
<dbReference type="AlphaFoldDB" id="A0AAD9QVT3"/>
<feature type="domain" description="Potassium channel" evidence="15">
    <location>
        <begin position="181"/>
        <end position="264"/>
    </location>
</feature>
<feature type="compositionally biased region" description="Basic and acidic residues" evidence="13">
    <location>
        <begin position="467"/>
        <end position="486"/>
    </location>
</feature>
<comment type="caution">
    <text evidence="16">The sequence shown here is derived from an EMBL/GenBank/DDBJ whole genome shotgun (WGS) entry which is preliminary data.</text>
</comment>
<feature type="transmembrane region" description="Helical" evidence="14">
    <location>
        <begin position="243"/>
        <end position="264"/>
    </location>
</feature>
<keyword evidence="7" id="KW-0630">Potassium</keyword>
<feature type="compositionally biased region" description="Polar residues" evidence="13">
    <location>
        <begin position="487"/>
        <end position="496"/>
    </location>
</feature>
<dbReference type="SUPFAM" id="SSF81324">
    <property type="entry name" value="Voltage-gated potassium channels"/>
    <property type="match status" value="2"/>
</dbReference>
<feature type="compositionally biased region" description="Basic and acidic residues" evidence="13">
    <location>
        <begin position="497"/>
        <end position="508"/>
    </location>
</feature>
<organism evidence="16 17">
    <name type="scientific">Acropora cervicornis</name>
    <name type="common">Staghorn coral</name>
    <dbReference type="NCBI Taxonomy" id="6130"/>
    <lineage>
        <taxon>Eukaryota</taxon>
        <taxon>Metazoa</taxon>
        <taxon>Cnidaria</taxon>
        <taxon>Anthozoa</taxon>
        <taxon>Hexacorallia</taxon>
        <taxon>Scleractinia</taxon>
        <taxon>Astrocoeniina</taxon>
        <taxon>Acroporidae</taxon>
        <taxon>Acropora</taxon>
    </lineage>
</organism>
<evidence type="ECO:0000256" key="13">
    <source>
        <dbReference type="SAM" id="MobiDB-lite"/>
    </source>
</evidence>
<keyword evidence="10 14" id="KW-0472">Membrane</keyword>
<dbReference type="Proteomes" id="UP001249851">
    <property type="component" value="Unassembled WGS sequence"/>
</dbReference>
<proteinExistence type="inferred from homology"/>
<evidence type="ECO:0000256" key="8">
    <source>
        <dbReference type="ARBA" id="ARBA00022989"/>
    </source>
</evidence>
<dbReference type="PRINTS" id="PR01095">
    <property type="entry name" value="TASKCHANNEL"/>
</dbReference>
<dbReference type="Pfam" id="PF07885">
    <property type="entry name" value="Ion_trans_2"/>
    <property type="match status" value="2"/>
</dbReference>
<feature type="region of interest" description="Disordered" evidence="13">
    <location>
        <begin position="534"/>
        <end position="553"/>
    </location>
</feature>
<evidence type="ECO:0000256" key="2">
    <source>
        <dbReference type="ARBA" id="ARBA00006666"/>
    </source>
</evidence>
<dbReference type="PANTHER" id="PTHR11003:SF345">
    <property type="entry name" value="TWIK FAMILY OF POTASSIUM CHANNELS PROTEIN 18"/>
    <property type="match status" value="1"/>
</dbReference>
<dbReference type="GO" id="GO:0030322">
    <property type="term" value="P:stabilization of membrane potential"/>
    <property type="evidence" value="ECO:0007669"/>
    <property type="project" value="TreeGrafter"/>
</dbReference>
<evidence type="ECO:0000256" key="10">
    <source>
        <dbReference type="ARBA" id="ARBA00023136"/>
    </source>
</evidence>
<dbReference type="PRINTS" id="PR01333">
    <property type="entry name" value="2POREKCHANEL"/>
</dbReference>
<evidence type="ECO:0000256" key="6">
    <source>
        <dbReference type="ARBA" id="ARBA00022826"/>
    </source>
</evidence>
<dbReference type="GO" id="GO:0022841">
    <property type="term" value="F:potassium ion leak channel activity"/>
    <property type="evidence" value="ECO:0007669"/>
    <property type="project" value="TreeGrafter"/>
</dbReference>
<feature type="compositionally biased region" description="Pro residues" evidence="13">
    <location>
        <begin position="453"/>
        <end position="465"/>
    </location>
</feature>
<dbReference type="InterPro" id="IPR013099">
    <property type="entry name" value="K_chnl_dom"/>
</dbReference>
<feature type="transmembrane region" description="Helical" evidence="14">
    <location>
        <begin position="118"/>
        <end position="138"/>
    </location>
</feature>
<keyword evidence="8 14" id="KW-1133">Transmembrane helix</keyword>
<feature type="domain" description="Potassium channel" evidence="15">
    <location>
        <begin position="89"/>
        <end position="146"/>
    </location>
</feature>
<comment type="similarity">
    <text evidence="2 12">Belongs to the two pore domain potassium channel (TC 1.A.1.8) family.</text>
</comment>
<dbReference type="InterPro" id="IPR003280">
    <property type="entry name" value="2pore_dom_K_chnl"/>
</dbReference>
<evidence type="ECO:0000256" key="14">
    <source>
        <dbReference type="SAM" id="Phobius"/>
    </source>
</evidence>
<feature type="transmembrane region" description="Helical" evidence="14">
    <location>
        <begin position="12"/>
        <end position="31"/>
    </location>
</feature>
<keyword evidence="6" id="KW-0631">Potassium channel</keyword>
<dbReference type="GO" id="GO:0005886">
    <property type="term" value="C:plasma membrane"/>
    <property type="evidence" value="ECO:0007669"/>
    <property type="project" value="TreeGrafter"/>
</dbReference>
<gene>
    <name evidence="16" type="ORF">P5673_007326</name>
</gene>
<reference evidence="16" key="1">
    <citation type="journal article" date="2023" name="G3 (Bethesda)">
        <title>Whole genome assembly and annotation of the endangered Caribbean coral Acropora cervicornis.</title>
        <authorList>
            <person name="Selwyn J.D."/>
            <person name="Vollmer S.V."/>
        </authorList>
    </citation>
    <scope>NUCLEOTIDE SEQUENCE</scope>
    <source>
        <strain evidence="16">K2</strain>
    </source>
</reference>
<keyword evidence="5 12" id="KW-0812">Transmembrane</keyword>
<keyword evidence="11 12" id="KW-0407">Ion channel</keyword>
<evidence type="ECO:0000313" key="17">
    <source>
        <dbReference type="Proteomes" id="UP001249851"/>
    </source>
</evidence>
<name>A0AAD9QVT3_ACRCE</name>
<evidence type="ECO:0000256" key="9">
    <source>
        <dbReference type="ARBA" id="ARBA00023065"/>
    </source>
</evidence>
<feature type="region of interest" description="Disordered" evidence="13">
    <location>
        <begin position="453"/>
        <end position="508"/>
    </location>
</feature>
<dbReference type="Gene3D" id="1.10.287.70">
    <property type="match status" value="1"/>
</dbReference>
<feature type="transmembrane region" description="Helical" evidence="14">
    <location>
        <begin position="203"/>
        <end position="222"/>
    </location>
</feature>
<keyword evidence="9 12" id="KW-0406">Ion transport</keyword>
<feature type="compositionally biased region" description="Basic and acidic residues" evidence="13">
    <location>
        <begin position="534"/>
        <end position="545"/>
    </location>
</feature>
<evidence type="ECO:0000256" key="11">
    <source>
        <dbReference type="ARBA" id="ARBA00023303"/>
    </source>
</evidence>
<feature type="transmembrane region" description="Helical" evidence="14">
    <location>
        <begin position="168"/>
        <end position="191"/>
    </location>
</feature>
<feature type="region of interest" description="Disordered" evidence="13">
    <location>
        <begin position="335"/>
        <end position="433"/>
    </location>
</feature>
<evidence type="ECO:0000259" key="15">
    <source>
        <dbReference type="Pfam" id="PF07885"/>
    </source>
</evidence>
<comment type="subcellular location">
    <subcellularLocation>
        <location evidence="1">Membrane</location>
        <topology evidence="1">Multi-pass membrane protein</topology>
    </subcellularLocation>
</comment>
<dbReference type="InterPro" id="IPR003092">
    <property type="entry name" value="2pore_dom_K_chnl_TASK"/>
</dbReference>
<evidence type="ECO:0000256" key="7">
    <source>
        <dbReference type="ARBA" id="ARBA00022958"/>
    </source>
</evidence>
<feature type="compositionally biased region" description="Basic and acidic residues" evidence="13">
    <location>
        <begin position="410"/>
        <end position="422"/>
    </location>
</feature>